<dbReference type="AlphaFoldDB" id="A0AAU7YBM9"/>
<protein>
    <recommendedName>
        <fullName evidence="4">DUF1652 domain-containing protein</fullName>
    </recommendedName>
</protein>
<reference evidence="1" key="1">
    <citation type="submission" date="2020-05" db="EMBL/GenBank/DDBJ databases">
        <title>Complete genome sequence of Pseudomonas sp. Sm006.</title>
        <authorList>
            <person name="Takeuchi K."/>
            <person name="Someya N."/>
        </authorList>
    </citation>
    <scope>NUCLEOTIDE SEQUENCE</scope>
    <source>
        <strain evidence="1">Sm006</strain>
    </source>
</reference>
<reference evidence="2" key="2">
    <citation type="submission" date="2023-08" db="EMBL/GenBank/DDBJ databases">
        <title>Increased levels of nutrients transform a symbiont into a lethal pathobiont.</title>
        <authorList>
            <person name="Lachnit T."/>
            <person name="Ulrich L."/>
            <person name="Willmer F.M."/>
            <person name="Hasenbein T."/>
            <person name="Steiner L.X."/>
            <person name="Wolters M."/>
            <person name="Herbst E.M."/>
            <person name="Deines P."/>
        </authorList>
    </citation>
    <scope>NUCLEOTIDE SEQUENCE</scope>
    <source>
        <strain evidence="2">T3</strain>
    </source>
</reference>
<evidence type="ECO:0000313" key="2">
    <source>
        <dbReference type="EMBL" id="XBY67144.1"/>
    </source>
</evidence>
<gene>
    <name evidence="2" type="ORF">ABS648_15625</name>
    <name evidence="1" type="ORF">PSm6_52110</name>
</gene>
<evidence type="ECO:0000313" key="3">
    <source>
        <dbReference type="Proteomes" id="UP001064896"/>
    </source>
</evidence>
<sequence length="91" mass="10481">MAFQPSGEELQKRLDARLDSHMCVVKFRDDEVVLSLRDLRSGQLTVVSGLFPRHWASREQFDTLCGPLIDELERMLENATDANDEERLEGF</sequence>
<keyword evidence="3" id="KW-1185">Reference proteome</keyword>
<dbReference type="RefSeq" id="WP_148304376.1">
    <property type="nucleotide sequence ID" value="NZ_AP023081.1"/>
</dbReference>
<organism evidence="2">
    <name type="scientific">Pseudomonas solani</name>
    <dbReference type="NCBI Taxonomy" id="2731552"/>
    <lineage>
        <taxon>Bacteria</taxon>
        <taxon>Pseudomonadati</taxon>
        <taxon>Pseudomonadota</taxon>
        <taxon>Gammaproteobacteria</taxon>
        <taxon>Pseudomonadales</taxon>
        <taxon>Pseudomonadaceae</taxon>
        <taxon>Pseudomonas</taxon>
    </lineage>
</organism>
<dbReference type="Proteomes" id="UP001064896">
    <property type="component" value="Chromosome"/>
</dbReference>
<dbReference type="EMBL" id="CP158373">
    <property type="protein sequence ID" value="XBY67144.1"/>
    <property type="molecule type" value="Genomic_DNA"/>
</dbReference>
<evidence type="ECO:0008006" key="4">
    <source>
        <dbReference type="Google" id="ProtNLM"/>
    </source>
</evidence>
<proteinExistence type="predicted"/>
<name>A0AAU7YBM9_9PSED</name>
<evidence type="ECO:0000313" key="1">
    <source>
        <dbReference type="EMBL" id="BCD88804.1"/>
    </source>
</evidence>
<dbReference type="EMBL" id="AP023081">
    <property type="protein sequence ID" value="BCD88804.1"/>
    <property type="molecule type" value="Genomic_DNA"/>
</dbReference>
<accession>A0AAU7YBM9</accession>